<dbReference type="RefSeq" id="WP_199389242.1">
    <property type="nucleotide sequence ID" value="NZ_JAEMHL010000004.1"/>
</dbReference>
<dbReference type="PANTHER" id="PTHR33877">
    <property type="entry name" value="SLL1193 PROTEIN"/>
    <property type="match status" value="1"/>
</dbReference>
<dbReference type="InterPro" id="IPR003615">
    <property type="entry name" value="HNH_nuc"/>
</dbReference>
<sequence>MRNKRRCFREPIPEIYDAARYLDAAVSAHLNGLYETAENLFRLANDPKVWSWTDSIWGKNSNYVEVRRQPVLHITPREKARMPDAATKKALHERDGYHCRFCGIPVIHAKVRTFLQKMYPDAIPWGTTNKQQHAAFQCMWLQYDHVLPHSAGGENTLDNLVITCAACNFGKMEFTLEELGLFDPRNYEPVKSLWDGLVRVMKA</sequence>
<dbReference type="GO" id="GO:0004519">
    <property type="term" value="F:endonuclease activity"/>
    <property type="evidence" value="ECO:0007669"/>
    <property type="project" value="UniProtKB-KW"/>
</dbReference>
<evidence type="ECO:0000259" key="1">
    <source>
        <dbReference type="SMART" id="SM00507"/>
    </source>
</evidence>
<proteinExistence type="predicted"/>
<evidence type="ECO:0000313" key="3">
    <source>
        <dbReference type="Proteomes" id="UP000614714"/>
    </source>
</evidence>
<dbReference type="Proteomes" id="UP000614714">
    <property type="component" value="Unassembled WGS sequence"/>
</dbReference>
<keyword evidence="2" id="KW-0378">Hydrolase</keyword>
<accession>A0ABS0YEM7</accession>
<keyword evidence="2" id="KW-0540">Nuclease</keyword>
<dbReference type="InterPro" id="IPR029471">
    <property type="entry name" value="HNH_5"/>
</dbReference>
<protein>
    <submittedName>
        <fullName evidence="2">HNH endonuclease</fullName>
    </submittedName>
</protein>
<gene>
    <name evidence="2" type="ORF">JFN91_11000</name>
</gene>
<dbReference type="EMBL" id="JAEMHL010000004">
    <property type="protein sequence ID" value="MBJ6750745.1"/>
    <property type="molecule type" value="Genomic_DNA"/>
</dbReference>
<keyword evidence="2" id="KW-0255">Endonuclease</keyword>
<dbReference type="CDD" id="cd00085">
    <property type="entry name" value="HNHc"/>
    <property type="match status" value="1"/>
</dbReference>
<dbReference type="SMART" id="SM00507">
    <property type="entry name" value="HNHc"/>
    <property type="match status" value="1"/>
</dbReference>
<evidence type="ECO:0000313" key="2">
    <source>
        <dbReference type="EMBL" id="MBJ6750745.1"/>
    </source>
</evidence>
<name>A0ABS0YEM7_9BACT</name>
<organism evidence="2 3">
    <name type="scientific">Geomonas anaerohicana</name>
    <dbReference type="NCBI Taxonomy" id="2798583"/>
    <lineage>
        <taxon>Bacteria</taxon>
        <taxon>Pseudomonadati</taxon>
        <taxon>Thermodesulfobacteriota</taxon>
        <taxon>Desulfuromonadia</taxon>
        <taxon>Geobacterales</taxon>
        <taxon>Geobacteraceae</taxon>
        <taxon>Geomonas</taxon>
    </lineage>
</organism>
<dbReference type="InterPro" id="IPR052892">
    <property type="entry name" value="NA-targeting_endonuclease"/>
</dbReference>
<dbReference type="Pfam" id="PF14279">
    <property type="entry name" value="HNH_5"/>
    <property type="match status" value="1"/>
</dbReference>
<feature type="domain" description="HNH nuclease" evidence="1">
    <location>
        <begin position="128"/>
        <end position="169"/>
    </location>
</feature>
<reference evidence="2 3" key="1">
    <citation type="submission" date="2020-12" db="EMBL/GenBank/DDBJ databases">
        <title>Geomonas sp. Red421, isolated from paddy soil.</title>
        <authorList>
            <person name="Xu Z."/>
            <person name="Zhang Z."/>
            <person name="Masuda Y."/>
            <person name="Itoh H."/>
            <person name="Senoo K."/>
        </authorList>
    </citation>
    <scope>NUCLEOTIDE SEQUENCE [LARGE SCALE GENOMIC DNA]</scope>
    <source>
        <strain evidence="2 3">Red421</strain>
    </source>
</reference>
<keyword evidence="3" id="KW-1185">Reference proteome</keyword>
<dbReference type="Gene3D" id="1.10.30.50">
    <property type="match status" value="1"/>
</dbReference>
<comment type="caution">
    <text evidence="2">The sequence shown here is derived from an EMBL/GenBank/DDBJ whole genome shotgun (WGS) entry which is preliminary data.</text>
</comment>
<dbReference type="PANTHER" id="PTHR33877:SF2">
    <property type="entry name" value="OS07G0170200 PROTEIN"/>
    <property type="match status" value="1"/>
</dbReference>